<evidence type="ECO:0000313" key="10">
    <source>
        <dbReference type="Proteomes" id="UP000182589"/>
    </source>
</evidence>
<name>A0A1H2TRH2_9BACL</name>
<dbReference type="AlphaFoldDB" id="A0A1H2TRH2"/>
<keyword evidence="5 7" id="KW-1133">Transmembrane helix</keyword>
<keyword evidence="6 7" id="KW-0472">Membrane</keyword>
<evidence type="ECO:0000313" key="9">
    <source>
        <dbReference type="EMBL" id="SDW46481.1"/>
    </source>
</evidence>
<evidence type="ECO:0000256" key="4">
    <source>
        <dbReference type="ARBA" id="ARBA00022692"/>
    </source>
</evidence>
<proteinExistence type="inferred from homology"/>
<evidence type="ECO:0000256" key="5">
    <source>
        <dbReference type="ARBA" id="ARBA00022989"/>
    </source>
</evidence>
<evidence type="ECO:0000256" key="6">
    <source>
        <dbReference type="ARBA" id="ARBA00023136"/>
    </source>
</evidence>
<evidence type="ECO:0000256" key="3">
    <source>
        <dbReference type="ARBA" id="ARBA00022475"/>
    </source>
</evidence>
<comment type="similarity">
    <text evidence="2">Belongs to the resistance-nodulation-cell division (RND) (TC 2.A.6) family. MmpL subfamily.</text>
</comment>
<gene>
    <name evidence="9" type="ORF">SAMN04489725_10692</name>
</gene>
<dbReference type="InterPro" id="IPR004869">
    <property type="entry name" value="MMPL_dom"/>
</dbReference>
<keyword evidence="4 7" id="KW-0812">Transmembrane</keyword>
<feature type="transmembrane region" description="Helical" evidence="7">
    <location>
        <begin position="205"/>
        <end position="223"/>
    </location>
</feature>
<feature type="transmembrane region" description="Helical" evidence="7">
    <location>
        <begin position="264"/>
        <end position="283"/>
    </location>
</feature>
<feature type="transmembrane region" description="Helical" evidence="7">
    <location>
        <begin position="690"/>
        <end position="709"/>
    </location>
</feature>
<feature type="domain" description="SSD" evidence="8">
    <location>
        <begin position="230"/>
        <end position="360"/>
    </location>
</feature>
<feature type="transmembrane region" description="Helical" evidence="7">
    <location>
        <begin position="588"/>
        <end position="609"/>
    </location>
</feature>
<organism evidence="9 10">
    <name type="scientific">Alicyclobacillus hesperidum</name>
    <dbReference type="NCBI Taxonomy" id="89784"/>
    <lineage>
        <taxon>Bacteria</taxon>
        <taxon>Bacillati</taxon>
        <taxon>Bacillota</taxon>
        <taxon>Bacilli</taxon>
        <taxon>Bacillales</taxon>
        <taxon>Alicyclobacillaceae</taxon>
        <taxon>Alicyclobacillus</taxon>
    </lineage>
</organism>
<feature type="transmembrane region" description="Helical" evidence="7">
    <location>
        <begin position="661"/>
        <end position="684"/>
    </location>
</feature>
<dbReference type="Gene3D" id="1.20.1640.10">
    <property type="entry name" value="Multidrug efflux transporter AcrB transmembrane domain"/>
    <property type="match status" value="2"/>
</dbReference>
<protein>
    <submittedName>
        <fullName evidence="9">Putative drug exporter of the RND superfamily</fullName>
    </submittedName>
</protein>
<feature type="transmembrane region" description="Helical" evidence="7">
    <location>
        <begin position="303"/>
        <end position="329"/>
    </location>
</feature>
<feature type="transmembrane region" description="Helical" evidence="7">
    <location>
        <begin position="407"/>
        <end position="428"/>
    </location>
</feature>
<dbReference type="Pfam" id="PF03176">
    <property type="entry name" value="MMPL"/>
    <property type="match status" value="2"/>
</dbReference>
<feature type="transmembrane region" description="Helical" evidence="7">
    <location>
        <begin position="621"/>
        <end position="640"/>
    </location>
</feature>
<dbReference type="GO" id="GO:0005886">
    <property type="term" value="C:plasma membrane"/>
    <property type="evidence" value="ECO:0007669"/>
    <property type="project" value="UniProtKB-SubCell"/>
</dbReference>
<evidence type="ECO:0000256" key="7">
    <source>
        <dbReference type="SAM" id="Phobius"/>
    </source>
</evidence>
<accession>A0A1H2TRH2</accession>
<dbReference type="PANTHER" id="PTHR33406">
    <property type="entry name" value="MEMBRANE PROTEIN MJ1562-RELATED"/>
    <property type="match status" value="1"/>
</dbReference>
<dbReference type="PROSITE" id="PS50156">
    <property type="entry name" value="SSD"/>
    <property type="match status" value="1"/>
</dbReference>
<dbReference type="SUPFAM" id="SSF82866">
    <property type="entry name" value="Multidrug efflux transporter AcrB transmembrane domain"/>
    <property type="match status" value="2"/>
</dbReference>
<feature type="transmembrane region" description="Helical" evidence="7">
    <location>
        <begin position="564"/>
        <end position="581"/>
    </location>
</feature>
<reference evidence="10" key="1">
    <citation type="submission" date="2016-10" db="EMBL/GenBank/DDBJ databases">
        <authorList>
            <person name="Varghese N."/>
        </authorList>
    </citation>
    <scope>NUCLEOTIDE SEQUENCE [LARGE SCALE GENOMIC DNA]</scope>
    <source>
        <strain evidence="10">DSM 12489</strain>
    </source>
</reference>
<sequence length="737" mass="78676">MERMVDASSLGVLAKWTTGPRSKWITLFIWIVCTVVASLAFPAASRVERNNASYLPSSAPSVQAEQRIEENFPASTGAPALVVWYDKKGLTNTDIEIIKNVSERLRSHPVASQIAVPPLASMPAAALAPWMSKDKTTLVLPITLKSSATQAQLHQAVVQIQHAVEAAAGSRAIQGPLSGNGLHVRITGPVGIAVDAVSLFQHADFALLMATTLLVLALLIVIYRSPILAFVPLVTVGIAYGLISPILGELAAHHWITFDAQTTSIMTVLLFGAGTDYCLLMVARYREQLYQSEDKYSAIRRAVGGSAGAIAMSGLTVALALLSLLFAHYQSYHEFAVPFCLAIAIMALAGVTLLPALLAILGRVAFFPFIPRPEAGTKTTSPSPSRVRRGEPGALSRWVGHTVTSRSGIVTALGMLILIGLGLFTFQIRTTYSLISSFPPSMPSREGYTILSEHFAKGALAPVELLVPSDSAQAVTKALKDEPYIDTAYVAATNTHNRVALVDITLATDPYSNTAMADLARIHSVAEKALDAQSTDRAKNQVWISGPTATQADTKALTNRDTGVVMPIVIGMIALLLFMYLRSIVAVVYLIVTVVLSYVGALGAGWLVIHYALGSPAIQGAIPLYAFVFLVALGEDYNIFVLSRIWQAKGRVPHQEAIEQAVSSTSSVITSAGLILAGTFAVLASLPIQVLVQFGIVSAIGVLLDTFVVRPFIVPAITSLCGRFAYWPSYPSAKNHP</sequence>
<evidence type="ECO:0000256" key="2">
    <source>
        <dbReference type="ARBA" id="ARBA00010157"/>
    </source>
</evidence>
<feature type="transmembrane region" description="Helical" evidence="7">
    <location>
        <begin position="230"/>
        <end position="252"/>
    </location>
</feature>
<dbReference type="PANTHER" id="PTHR33406:SF6">
    <property type="entry name" value="MEMBRANE PROTEIN YDGH-RELATED"/>
    <property type="match status" value="1"/>
</dbReference>
<dbReference type="InterPro" id="IPR000731">
    <property type="entry name" value="SSD"/>
</dbReference>
<evidence type="ECO:0000259" key="8">
    <source>
        <dbReference type="PROSITE" id="PS50156"/>
    </source>
</evidence>
<feature type="transmembrane region" description="Helical" evidence="7">
    <location>
        <begin position="335"/>
        <end position="362"/>
    </location>
</feature>
<evidence type="ECO:0000256" key="1">
    <source>
        <dbReference type="ARBA" id="ARBA00004651"/>
    </source>
</evidence>
<dbReference type="EMBL" id="FNOJ01000006">
    <property type="protein sequence ID" value="SDW46481.1"/>
    <property type="molecule type" value="Genomic_DNA"/>
</dbReference>
<feature type="transmembrane region" description="Helical" evidence="7">
    <location>
        <begin position="24"/>
        <end position="44"/>
    </location>
</feature>
<dbReference type="STRING" id="89784.SAMN04489725_10692"/>
<dbReference type="Proteomes" id="UP000182589">
    <property type="component" value="Unassembled WGS sequence"/>
</dbReference>
<keyword evidence="3" id="KW-1003">Cell membrane</keyword>
<dbReference type="InterPro" id="IPR050545">
    <property type="entry name" value="Mycobact_MmpL"/>
</dbReference>
<keyword evidence="10" id="KW-1185">Reference proteome</keyword>
<comment type="subcellular location">
    <subcellularLocation>
        <location evidence="1">Cell membrane</location>
        <topology evidence="1">Multi-pass membrane protein</topology>
    </subcellularLocation>
</comment>